<evidence type="ECO:0000259" key="2">
    <source>
        <dbReference type="Pfam" id="PF24758"/>
    </source>
</evidence>
<protein>
    <recommendedName>
        <fullName evidence="5">F-box domain-containing protein</fullName>
    </recommendedName>
</protein>
<comment type="caution">
    <text evidence="3">The sequence shown here is derived from an EMBL/GenBank/DDBJ whole genome shotgun (WGS) entry which is preliminary data.</text>
</comment>
<accession>A0A9Q0I028</accession>
<evidence type="ECO:0008006" key="5">
    <source>
        <dbReference type="Google" id="ProtNLM"/>
    </source>
</evidence>
<dbReference type="Gene3D" id="3.80.10.10">
    <property type="entry name" value="Ribonuclease Inhibitor"/>
    <property type="match status" value="1"/>
</dbReference>
<dbReference type="PANTHER" id="PTHR31639:SF285">
    <property type="entry name" value="OS01G0730200 PROTEIN"/>
    <property type="match status" value="1"/>
</dbReference>
<dbReference type="AlphaFoldDB" id="A0A9Q0I028"/>
<dbReference type="InterPro" id="IPR055411">
    <property type="entry name" value="LRR_FXL15/At3g58940/PEG3-like"/>
</dbReference>
<evidence type="ECO:0000259" key="1">
    <source>
        <dbReference type="Pfam" id="PF00646"/>
    </source>
</evidence>
<dbReference type="Proteomes" id="UP001151287">
    <property type="component" value="Unassembled WGS sequence"/>
</dbReference>
<feature type="domain" description="F-box/LRR-repeat protein 15/At3g58940/PEG3-like LRR" evidence="2">
    <location>
        <begin position="136"/>
        <end position="247"/>
    </location>
</feature>
<dbReference type="OrthoDB" id="593164at2759"/>
<reference evidence="3" key="1">
    <citation type="journal article" date="2022" name="Cell">
        <title>Repeat-based holocentromeres influence genome architecture and karyotype evolution.</title>
        <authorList>
            <person name="Hofstatter P.G."/>
            <person name="Thangavel G."/>
            <person name="Lux T."/>
            <person name="Neumann P."/>
            <person name="Vondrak T."/>
            <person name="Novak P."/>
            <person name="Zhang M."/>
            <person name="Costa L."/>
            <person name="Castellani M."/>
            <person name="Scott A."/>
            <person name="Toegelov H."/>
            <person name="Fuchs J."/>
            <person name="Mata-Sucre Y."/>
            <person name="Dias Y."/>
            <person name="Vanzela A.L.L."/>
            <person name="Huettel B."/>
            <person name="Almeida C.C.S."/>
            <person name="Simkova H."/>
            <person name="Souza G."/>
            <person name="Pedrosa-Harand A."/>
            <person name="Macas J."/>
            <person name="Mayer K.F.X."/>
            <person name="Houben A."/>
            <person name="Marques A."/>
        </authorList>
    </citation>
    <scope>NUCLEOTIDE SEQUENCE</scope>
    <source>
        <strain evidence="3">RhyBre1mFocal</strain>
    </source>
</reference>
<name>A0A9Q0I028_9POAL</name>
<keyword evidence="4" id="KW-1185">Reference proteome</keyword>
<dbReference type="Pfam" id="PF00646">
    <property type="entry name" value="F-box"/>
    <property type="match status" value="1"/>
</dbReference>
<dbReference type="InterPro" id="IPR001810">
    <property type="entry name" value="F-box_dom"/>
</dbReference>
<dbReference type="InterPro" id="IPR053781">
    <property type="entry name" value="F-box_AtFBL13-like"/>
</dbReference>
<dbReference type="SUPFAM" id="SSF52047">
    <property type="entry name" value="RNI-like"/>
    <property type="match status" value="1"/>
</dbReference>
<proteinExistence type="predicted"/>
<organism evidence="3 4">
    <name type="scientific">Rhynchospora breviuscula</name>
    <dbReference type="NCBI Taxonomy" id="2022672"/>
    <lineage>
        <taxon>Eukaryota</taxon>
        <taxon>Viridiplantae</taxon>
        <taxon>Streptophyta</taxon>
        <taxon>Embryophyta</taxon>
        <taxon>Tracheophyta</taxon>
        <taxon>Spermatophyta</taxon>
        <taxon>Magnoliopsida</taxon>
        <taxon>Liliopsida</taxon>
        <taxon>Poales</taxon>
        <taxon>Cyperaceae</taxon>
        <taxon>Cyperoideae</taxon>
        <taxon>Rhynchosporeae</taxon>
        <taxon>Rhynchospora</taxon>
    </lineage>
</organism>
<dbReference type="SUPFAM" id="SSF81383">
    <property type="entry name" value="F-box domain"/>
    <property type="match status" value="1"/>
</dbReference>
<dbReference type="Pfam" id="PF24758">
    <property type="entry name" value="LRR_At5g56370"/>
    <property type="match status" value="1"/>
</dbReference>
<feature type="domain" description="F-box" evidence="1">
    <location>
        <begin position="40"/>
        <end position="75"/>
    </location>
</feature>
<dbReference type="CDD" id="cd22160">
    <property type="entry name" value="F-box_AtFBL13-like"/>
    <property type="match status" value="1"/>
</dbReference>
<dbReference type="InterPro" id="IPR032675">
    <property type="entry name" value="LRR_dom_sf"/>
</dbReference>
<dbReference type="EMBL" id="JAMQYH010000001">
    <property type="protein sequence ID" value="KAJ1703783.1"/>
    <property type="molecule type" value="Genomic_DNA"/>
</dbReference>
<gene>
    <name evidence="3" type="ORF">LUZ63_003562</name>
</gene>
<sequence>MYSFQALNFLKCTKEDVLDNDITGKLPECTKQDIFGADIICNLPECIKHKILVYLPIKEAVRTSILSKDWRYTWTAIPDLVIDCNIDPNLCENNGCKEESTIDKFVDQLFSCHKGNLHKFRVSDLKSTMIFGLSRMRILSQKHIKELILEACPDQYITISSIEHCLELKALVLSNCYINLPLKFDGFKLLQTIELRDSRVFNNGIADLLSFCPVLEKLTFKLRSYDKQIIIIDSPSLRKLTIYGKFAELSLLAPNLYTAKFVTTSRTVEVRGNFIKLPVYINDILSDDSSCYFFKKYPPTLNYLTTMVMIVAPPNWKRRIYNAIQFFGASMLQKLIVYLEPVDPSSVSNSYTIEDQIFPCLREAIIIPFFSSEIVFEFAEFILSCAPQLKRLIIGDEIKDSEVPKWNEIRKLSMKAEIIFSKSCFHNAEGKFEGCCCSMCDIMAW</sequence>
<evidence type="ECO:0000313" key="4">
    <source>
        <dbReference type="Proteomes" id="UP001151287"/>
    </source>
</evidence>
<evidence type="ECO:0000313" key="3">
    <source>
        <dbReference type="EMBL" id="KAJ1703783.1"/>
    </source>
</evidence>
<dbReference type="InterPro" id="IPR036047">
    <property type="entry name" value="F-box-like_dom_sf"/>
</dbReference>
<dbReference type="PANTHER" id="PTHR31639">
    <property type="entry name" value="F-BOX PROTEIN-LIKE"/>
    <property type="match status" value="1"/>
</dbReference>